<name>A0AA43U1Q2_9LECA</name>
<dbReference type="EMBL" id="JAPUFD010000021">
    <property type="protein sequence ID" value="MDI1492737.1"/>
    <property type="molecule type" value="Genomic_DNA"/>
</dbReference>
<organism evidence="9 10">
    <name type="scientific">Ramalina farinacea</name>
    <dbReference type="NCBI Taxonomy" id="258253"/>
    <lineage>
        <taxon>Eukaryota</taxon>
        <taxon>Fungi</taxon>
        <taxon>Dikarya</taxon>
        <taxon>Ascomycota</taxon>
        <taxon>Pezizomycotina</taxon>
        <taxon>Lecanoromycetes</taxon>
        <taxon>OSLEUM clade</taxon>
        <taxon>Lecanoromycetidae</taxon>
        <taxon>Lecanorales</taxon>
        <taxon>Lecanorineae</taxon>
        <taxon>Ramalinaceae</taxon>
        <taxon>Ramalina</taxon>
    </lineage>
</organism>
<keyword evidence="2 8" id="KW-0812">Transmembrane</keyword>
<gene>
    <name evidence="9" type="ORF">OHK93_004519</name>
</gene>
<evidence type="ECO:0000256" key="6">
    <source>
        <dbReference type="ARBA" id="ARBA00023136"/>
    </source>
</evidence>
<keyword evidence="10" id="KW-1185">Reference proteome</keyword>
<dbReference type="Proteomes" id="UP001161017">
    <property type="component" value="Unassembled WGS sequence"/>
</dbReference>
<evidence type="ECO:0008006" key="11">
    <source>
        <dbReference type="Google" id="ProtNLM"/>
    </source>
</evidence>
<evidence type="ECO:0000256" key="4">
    <source>
        <dbReference type="ARBA" id="ARBA00023002"/>
    </source>
</evidence>
<dbReference type="PANTHER" id="PTHR35042:SF3">
    <property type="entry name" value="ANTHRONE OXYGENASE-RELATED"/>
    <property type="match status" value="1"/>
</dbReference>
<dbReference type="InterPro" id="IPR013901">
    <property type="entry name" value="Anthrone_oxy"/>
</dbReference>
<evidence type="ECO:0000256" key="7">
    <source>
        <dbReference type="ARBA" id="ARBA00034313"/>
    </source>
</evidence>
<dbReference type="PANTHER" id="PTHR35042">
    <property type="entry name" value="ANTHRONE OXYGENASE ENCC"/>
    <property type="match status" value="1"/>
</dbReference>
<comment type="subcellular location">
    <subcellularLocation>
        <location evidence="1">Membrane</location>
        <topology evidence="1">Multi-pass membrane protein</topology>
    </subcellularLocation>
</comment>
<protein>
    <recommendedName>
        <fullName evidence="11">Anthrone oxygenase</fullName>
    </recommendedName>
</protein>
<keyword evidence="5" id="KW-0503">Monooxygenase</keyword>
<reference evidence="9" key="1">
    <citation type="journal article" date="2023" name="Genome Biol. Evol.">
        <title>First Whole Genome Sequence and Flow Cytometry Genome Size Data for the Lichen-Forming Fungus Ramalina farinacea (Ascomycota).</title>
        <authorList>
            <person name="Llewellyn T."/>
            <person name="Mian S."/>
            <person name="Hill R."/>
            <person name="Leitch I.J."/>
            <person name="Gaya E."/>
        </authorList>
    </citation>
    <scope>NUCLEOTIDE SEQUENCE</scope>
    <source>
        <strain evidence="9">LIQ254RAFAR</strain>
    </source>
</reference>
<comment type="caution">
    <text evidence="9">The sequence shown here is derived from an EMBL/GenBank/DDBJ whole genome shotgun (WGS) entry which is preliminary data.</text>
</comment>
<evidence type="ECO:0000313" key="9">
    <source>
        <dbReference type="EMBL" id="MDI1492737.1"/>
    </source>
</evidence>
<accession>A0AA43U1Q2</accession>
<feature type="transmembrane region" description="Helical" evidence="8">
    <location>
        <begin position="102"/>
        <end position="121"/>
    </location>
</feature>
<dbReference type="GO" id="GO:0016020">
    <property type="term" value="C:membrane"/>
    <property type="evidence" value="ECO:0007669"/>
    <property type="project" value="UniProtKB-SubCell"/>
</dbReference>
<dbReference type="GO" id="GO:0004497">
    <property type="term" value="F:monooxygenase activity"/>
    <property type="evidence" value="ECO:0007669"/>
    <property type="project" value="UniProtKB-KW"/>
</dbReference>
<keyword evidence="3 8" id="KW-1133">Transmembrane helix</keyword>
<evidence type="ECO:0000313" key="10">
    <source>
        <dbReference type="Proteomes" id="UP001161017"/>
    </source>
</evidence>
<keyword evidence="4" id="KW-0560">Oxidoreductase</keyword>
<dbReference type="AlphaFoldDB" id="A0AA43U1Q2"/>
<keyword evidence="6 8" id="KW-0472">Membrane</keyword>
<evidence type="ECO:0000256" key="1">
    <source>
        <dbReference type="ARBA" id="ARBA00004141"/>
    </source>
</evidence>
<evidence type="ECO:0000256" key="8">
    <source>
        <dbReference type="SAM" id="Phobius"/>
    </source>
</evidence>
<evidence type="ECO:0000256" key="3">
    <source>
        <dbReference type="ARBA" id="ARBA00022989"/>
    </source>
</evidence>
<sequence>MSTTAIQATALVTGSFLSGKQQNPPTGGSHELINAKGVMTSLSLIAIPVFLDSITQAPQLFYAWERMYHYGHQALPTMSVGALGLWAYAAAKRRGAKEPWRLCALAGATTVLMVPFTWFFMVPTNNELFRLAAAGSDLGGVTIEDARALVVSWGWMHLTRAAFPLAGAIFGAIATFKP</sequence>
<evidence type="ECO:0000256" key="5">
    <source>
        <dbReference type="ARBA" id="ARBA00023033"/>
    </source>
</evidence>
<evidence type="ECO:0000256" key="2">
    <source>
        <dbReference type="ARBA" id="ARBA00022692"/>
    </source>
</evidence>
<feature type="transmembrane region" description="Helical" evidence="8">
    <location>
        <begin position="155"/>
        <end position="176"/>
    </location>
</feature>
<comment type="similarity">
    <text evidence="7">Belongs to the anthrone oxygenase family.</text>
</comment>
<dbReference type="Pfam" id="PF08592">
    <property type="entry name" value="Anthrone_oxy"/>
    <property type="match status" value="1"/>
</dbReference>
<proteinExistence type="inferred from homology"/>